<sequence>MQGVVSLEPGCLVACPVRRSEALCLD</sequence>
<proteinExistence type="predicted"/>
<keyword evidence="2" id="KW-1185">Reference proteome</keyword>
<organism evidence="1 2">
    <name type="scientific">Portunus trituberculatus</name>
    <name type="common">Swimming crab</name>
    <name type="synonym">Neptunus trituberculatus</name>
    <dbReference type="NCBI Taxonomy" id="210409"/>
    <lineage>
        <taxon>Eukaryota</taxon>
        <taxon>Metazoa</taxon>
        <taxon>Ecdysozoa</taxon>
        <taxon>Arthropoda</taxon>
        <taxon>Crustacea</taxon>
        <taxon>Multicrustacea</taxon>
        <taxon>Malacostraca</taxon>
        <taxon>Eumalacostraca</taxon>
        <taxon>Eucarida</taxon>
        <taxon>Decapoda</taxon>
        <taxon>Pleocyemata</taxon>
        <taxon>Brachyura</taxon>
        <taxon>Eubrachyura</taxon>
        <taxon>Portunoidea</taxon>
        <taxon>Portunidae</taxon>
        <taxon>Portuninae</taxon>
        <taxon>Portunus</taxon>
    </lineage>
</organism>
<protein>
    <submittedName>
        <fullName evidence="1">Uncharacterized protein</fullName>
    </submittedName>
</protein>
<accession>A0A5B7JIC2</accession>
<dbReference type="Proteomes" id="UP000324222">
    <property type="component" value="Unassembled WGS sequence"/>
</dbReference>
<dbReference type="EMBL" id="VSRR010090093">
    <property type="protein sequence ID" value="MPC92094.1"/>
    <property type="molecule type" value="Genomic_DNA"/>
</dbReference>
<name>A0A5B7JIC2_PORTR</name>
<comment type="caution">
    <text evidence="1">The sequence shown here is derived from an EMBL/GenBank/DDBJ whole genome shotgun (WGS) entry which is preliminary data.</text>
</comment>
<gene>
    <name evidence="1" type="ORF">E2C01_087166</name>
</gene>
<evidence type="ECO:0000313" key="2">
    <source>
        <dbReference type="Proteomes" id="UP000324222"/>
    </source>
</evidence>
<reference evidence="1 2" key="1">
    <citation type="submission" date="2019-05" db="EMBL/GenBank/DDBJ databases">
        <title>Another draft genome of Portunus trituberculatus and its Hox gene families provides insights of decapod evolution.</title>
        <authorList>
            <person name="Jeong J.-H."/>
            <person name="Song I."/>
            <person name="Kim S."/>
            <person name="Choi T."/>
            <person name="Kim D."/>
            <person name="Ryu S."/>
            <person name="Kim W."/>
        </authorList>
    </citation>
    <scope>NUCLEOTIDE SEQUENCE [LARGE SCALE GENOMIC DNA]</scope>
    <source>
        <tissue evidence="1">Muscle</tissue>
    </source>
</reference>
<evidence type="ECO:0000313" key="1">
    <source>
        <dbReference type="EMBL" id="MPC92094.1"/>
    </source>
</evidence>
<dbReference type="AlphaFoldDB" id="A0A5B7JIC2"/>